<dbReference type="Proteomes" id="UP000182200">
    <property type="component" value="Unassembled WGS sequence"/>
</dbReference>
<proteinExistence type="inferred from homology"/>
<dbReference type="EMBL" id="CZVI01000001">
    <property type="protein sequence ID" value="CUS77400.1"/>
    <property type="molecule type" value="Genomic_DNA"/>
</dbReference>
<evidence type="ECO:0000256" key="2">
    <source>
        <dbReference type="ARBA" id="ARBA00022448"/>
    </source>
</evidence>
<evidence type="ECO:0000256" key="6">
    <source>
        <dbReference type="ARBA" id="ARBA00023077"/>
    </source>
</evidence>
<evidence type="ECO:0000256" key="5">
    <source>
        <dbReference type="ARBA" id="ARBA00022729"/>
    </source>
</evidence>
<dbReference type="EMBL" id="FAOP01000012">
    <property type="protein sequence ID" value="CUU09003.1"/>
    <property type="molecule type" value="Genomic_DNA"/>
</dbReference>
<evidence type="ECO:0000256" key="9">
    <source>
        <dbReference type="ARBA" id="ARBA00023237"/>
    </source>
</evidence>
<reference evidence="14 17" key="1">
    <citation type="submission" date="2015-11" db="EMBL/GenBank/DDBJ databases">
        <authorList>
            <person name="Varghese N."/>
        </authorList>
    </citation>
    <scope>NUCLEOTIDE SEQUENCE [LARGE SCALE GENOMIC DNA]</scope>
    <source>
        <strain evidence="14 17">JGI-8</strain>
    </source>
</reference>
<sequence>MKKILIQILLLQLFISFAFTQGKIKGYVFDSETRKPLPNANVYVENLALGSATDQKGYFEINNVPAGRINVVASFIGYAKQKKIVELAPQAEINLVFYLEPTVLPSQTVVVTALIASEKESPVVFSNLEKQQIKDFYTTQDVPILLSELPSVLSYSWSGNGIGYNYLNLRGFDQRRISVLVNGIPQNDPEDHGVYWLDMPDLLASAGKIQIQRGAGSAFYGPPAIGGSVNIITSNFSIEPKISLFTGYGSYNTKKHSIAINSGLIENRYSLYARLSYIATDGYREKSWAKFPSYFLSAIRYDDNMTTQIHLYGGPFEDHLVYRGIPKSWVKDKSKRRANLNYMDVTTRDDEIENFSQPHYELLHELKLSDNLILNNTLFYIRGVGFWDMDASWADTVYFRLSSPYALKYGFTTPSRNPGEAIARYFIDLNQYGWLPRLMLKHGKGELTLGAELRKHTGFHWGKIVWAQNLPEGLPSDYRFYEYKGAKDIFSFYLYELFKFRPDLRLMLGLQFVYNRYKVYNEKEFYDYNSGKWISNEFSVPFRFLNSKIGISYDLTQNINVYGSFSITSREPSRRDLYDASDGYWYPWGKKPNFEVKPDGSFDFTKPLVKPERLFDIEFGGGYFSDSYKFIANFYYMDFRDELVKSGQLNIFGDPIVGNAERTRHIGVELVAEIKDLLIEGFEIGGNATISRNKIVKHGVYVWKNPYTGERYSTPQRIALDGKRIAGFPDYMGSLRISYRKGGLLISILGKYVGDFYTDNFNLVPSNNVGGIDRKVDSYKVFDLTVGYRFDKILGLNNFELKIQINNLFNALYAGSGVGDEFYPGAERNYFVGVGFEL</sequence>
<evidence type="ECO:0000259" key="12">
    <source>
        <dbReference type="Pfam" id="PF00593"/>
    </source>
</evidence>
<dbReference type="PROSITE" id="PS52016">
    <property type="entry name" value="TONB_DEPENDENT_REC_3"/>
    <property type="match status" value="1"/>
</dbReference>
<keyword evidence="3 10" id="KW-1134">Transmembrane beta strand</keyword>
<accession>A0A0P1L8E5</accession>
<dbReference type="InterPro" id="IPR000531">
    <property type="entry name" value="Beta-barrel_TonB"/>
</dbReference>
<dbReference type="Proteomes" id="UP000182011">
    <property type="component" value="Unassembled WGS sequence"/>
</dbReference>
<dbReference type="Pfam" id="PF00593">
    <property type="entry name" value="TonB_dep_Rec_b-barrel"/>
    <property type="match status" value="1"/>
</dbReference>
<evidence type="ECO:0000256" key="4">
    <source>
        <dbReference type="ARBA" id="ARBA00022692"/>
    </source>
</evidence>
<accession>A0A0P1MAK5</accession>
<evidence type="ECO:0000256" key="11">
    <source>
        <dbReference type="RuleBase" id="RU003357"/>
    </source>
</evidence>
<keyword evidence="2 10" id="KW-0813">Transport</keyword>
<dbReference type="GO" id="GO:0044718">
    <property type="term" value="P:siderophore transmembrane transport"/>
    <property type="evidence" value="ECO:0007669"/>
    <property type="project" value="TreeGrafter"/>
</dbReference>
<feature type="domain" description="TonB-dependent receptor-like beta-barrel" evidence="12">
    <location>
        <begin position="361"/>
        <end position="808"/>
    </location>
</feature>
<comment type="similarity">
    <text evidence="10 11">Belongs to the TonB-dependent receptor family.</text>
</comment>
<dbReference type="STRING" id="1633631.GCA_001442925_02236"/>
<evidence type="ECO:0000259" key="13">
    <source>
        <dbReference type="Pfam" id="PF07715"/>
    </source>
</evidence>
<dbReference type="InterPro" id="IPR039426">
    <property type="entry name" value="TonB-dep_rcpt-like"/>
</dbReference>
<dbReference type="Gene3D" id="2.170.130.10">
    <property type="entry name" value="TonB-dependent receptor, plug domain"/>
    <property type="match status" value="1"/>
</dbReference>
<keyword evidence="9 10" id="KW-0998">Cell outer membrane</keyword>
<dbReference type="AlphaFoldDB" id="A0A0P1MAK5"/>
<accession>A0A0P1LVF4</accession>
<keyword evidence="6 11" id="KW-0798">TonB box</keyword>
<evidence type="ECO:0000313" key="14">
    <source>
        <dbReference type="EMBL" id="CUS77400.1"/>
    </source>
</evidence>
<reference evidence="15 16" key="2">
    <citation type="submission" date="2015-11" db="EMBL/GenBank/DDBJ databases">
        <authorList>
            <person name="Zhang Y."/>
            <person name="Guo Z."/>
        </authorList>
    </citation>
    <scope>NUCLEOTIDE SEQUENCE [LARGE SCALE GENOMIC DNA]</scope>
    <source>
        <strain evidence="15">JGI-4</strain>
    </source>
</reference>
<evidence type="ECO:0000256" key="1">
    <source>
        <dbReference type="ARBA" id="ARBA00004571"/>
    </source>
</evidence>
<dbReference type="InterPro" id="IPR037066">
    <property type="entry name" value="Plug_dom_sf"/>
</dbReference>
<dbReference type="InterPro" id="IPR012910">
    <property type="entry name" value="Plug_dom"/>
</dbReference>
<dbReference type="InterPro" id="IPR036942">
    <property type="entry name" value="Beta-barrel_TonB_sf"/>
</dbReference>
<dbReference type="SUPFAM" id="SSF56935">
    <property type="entry name" value="Porins"/>
    <property type="match status" value="1"/>
</dbReference>
<dbReference type="GO" id="GO:0015344">
    <property type="term" value="F:siderophore uptake transmembrane transporter activity"/>
    <property type="evidence" value="ECO:0007669"/>
    <property type="project" value="TreeGrafter"/>
</dbReference>
<keyword evidence="5" id="KW-0732">Signal</keyword>
<dbReference type="PANTHER" id="PTHR30069">
    <property type="entry name" value="TONB-DEPENDENT OUTER MEMBRANE RECEPTOR"/>
    <property type="match status" value="1"/>
</dbReference>
<keyword evidence="17" id="KW-1185">Reference proteome</keyword>
<evidence type="ECO:0000256" key="3">
    <source>
        <dbReference type="ARBA" id="ARBA00022452"/>
    </source>
</evidence>
<keyword evidence="8" id="KW-0675">Receptor</keyword>
<evidence type="ECO:0000256" key="8">
    <source>
        <dbReference type="ARBA" id="ARBA00023170"/>
    </source>
</evidence>
<dbReference type="InterPro" id="IPR008969">
    <property type="entry name" value="CarboxyPept-like_regulatory"/>
</dbReference>
<evidence type="ECO:0000313" key="16">
    <source>
        <dbReference type="Proteomes" id="UP000182011"/>
    </source>
</evidence>
<dbReference type="SUPFAM" id="SSF49464">
    <property type="entry name" value="Carboxypeptidase regulatory domain-like"/>
    <property type="match status" value="1"/>
</dbReference>
<dbReference type="Pfam" id="PF07715">
    <property type="entry name" value="Plug"/>
    <property type="match status" value="1"/>
</dbReference>
<evidence type="ECO:0000256" key="10">
    <source>
        <dbReference type="PROSITE-ProRule" id="PRU01360"/>
    </source>
</evidence>
<keyword evidence="4 10" id="KW-0812">Transmembrane</keyword>
<name>A0A0P1MAK5_9BACT</name>
<dbReference type="Pfam" id="PF13715">
    <property type="entry name" value="CarbopepD_reg_2"/>
    <property type="match status" value="1"/>
</dbReference>
<keyword evidence="7 10" id="KW-0472">Membrane</keyword>
<comment type="subcellular location">
    <subcellularLocation>
        <location evidence="1 10">Cell outer membrane</location>
        <topology evidence="1 10">Multi-pass membrane protein</topology>
    </subcellularLocation>
</comment>
<dbReference type="GO" id="GO:0009279">
    <property type="term" value="C:cell outer membrane"/>
    <property type="evidence" value="ECO:0007669"/>
    <property type="project" value="UniProtKB-SubCell"/>
</dbReference>
<accession>A0A0P1NXP2</accession>
<evidence type="ECO:0000313" key="15">
    <source>
        <dbReference type="EMBL" id="CUU09003.1"/>
    </source>
</evidence>
<accession>A0A0S4NDP3</accession>
<protein>
    <submittedName>
        <fullName evidence="15">Iron complex outermembrane recepter protein</fullName>
    </submittedName>
</protein>
<dbReference type="PANTHER" id="PTHR30069:SF29">
    <property type="entry name" value="HEMOGLOBIN AND HEMOGLOBIN-HAPTOGLOBIN-BINDING PROTEIN 1-RELATED"/>
    <property type="match status" value="1"/>
</dbReference>
<dbReference type="RefSeq" id="WP_047133391.1">
    <property type="nucleotide sequence ID" value="NZ_CZVI01000001.1"/>
</dbReference>
<dbReference type="Gene3D" id="2.40.170.20">
    <property type="entry name" value="TonB-dependent receptor, beta-barrel domain"/>
    <property type="match status" value="1"/>
</dbReference>
<feature type="domain" description="TonB-dependent receptor plug" evidence="13">
    <location>
        <begin position="119"/>
        <end position="227"/>
    </location>
</feature>
<organism evidence="15 16">
    <name type="scientific">Candidatus Kryptonium thompsonii</name>
    <dbReference type="NCBI Taxonomy" id="1633631"/>
    <lineage>
        <taxon>Bacteria</taxon>
        <taxon>Pseudomonadati</taxon>
        <taxon>Candidatus Kryptoniota</taxon>
        <taxon>Candidatus Kryptonium</taxon>
    </lineage>
</organism>
<evidence type="ECO:0000313" key="17">
    <source>
        <dbReference type="Proteomes" id="UP000182200"/>
    </source>
</evidence>
<dbReference type="Gene3D" id="2.60.40.1120">
    <property type="entry name" value="Carboxypeptidase-like, regulatory domain"/>
    <property type="match status" value="1"/>
</dbReference>
<gene>
    <name evidence="15" type="ORF">JGI4_02242</name>
    <name evidence="14" type="ORF">JGI8_00118</name>
</gene>
<evidence type="ECO:0000256" key="7">
    <source>
        <dbReference type="ARBA" id="ARBA00023136"/>
    </source>
</evidence>